<feature type="repeat" description="TPR" evidence="3">
    <location>
        <begin position="222"/>
        <end position="255"/>
    </location>
</feature>
<proteinExistence type="predicted"/>
<dbReference type="PANTHER" id="PTHR22904">
    <property type="entry name" value="TPR REPEAT CONTAINING PROTEIN"/>
    <property type="match status" value="1"/>
</dbReference>
<reference evidence="5 6" key="1">
    <citation type="journal article" date="2018" name="Plant J.">
        <title>Genome sequences of Chlorella sorokiniana UTEX 1602 and Micractinium conductrix SAG 241.80: implications to maltose excretion by a green alga.</title>
        <authorList>
            <person name="Arriola M.B."/>
            <person name="Velmurugan N."/>
            <person name="Zhang Y."/>
            <person name="Plunkett M.H."/>
            <person name="Hondzo H."/>
            <person name="Barney B.M."/>
        </authorList>
    </citation>
    <scope>NUCLEOTIDE SEQUENCE [LARGE SCALE GENOMIC DNA]</scope>
    <source>
        <strain evidence="5 6">SAG 241.80</strain>
    </source>
</reference>
<feature type="repeat" description="TPR" evidence="3">
    <location>
        <begin position="13"/>
        <end position="46"/>
    </location>
</feature>
<keyword evidence="2 3" id="KW-0802">TPR repeat</keyword>
<dbReference type="AlphaFoldDB" id="A0A2P6V9Z4"/>
<dbReference type="PROSITE" id="PS50005">
    <property type="entry name" value="TPR"/>
    <property type="match status" value="2"/>
</dbReference>
<sequence length="575" mass="59864">MQCSITEIEAGGMAAQKAAGDAAFRAGELERALEHYSAALEGDPLHVPTLCNRSLTALKLGLPEAALQDAEAALHALAPGSFSLGYGLQQQHLQQQRLAKAVHRKAEALAALGQLLDAIRTYRQGLAACPGSAELHAALRMATEELPESWLAKYWGGHVESAQAPHPLSSRDGRLIKPVPAEQRLAPPDLQAHLQAALYDLGDEARDLLCAAWARGRRPGKAEAAYMRGAAYLNAGNAQQAIKDARFALAYGPQLEAACTALVPAGGKEGAAAGGPPAPPPAAEVGRTSAWPAALALLSGALEAVADNVYAALAAQRALELDPENGSYAEAVARLLRRIPEPCAAALQAGGAAGLEAHLAAEKEQATPEYRRNRPKYYYYYEWMKKRIGAQYPALPEPVMDKLLALEANELDMVLQYPAATRMTVERLLGVYQGQGADALESYSVPLLSWEDLQTIREGDGTDVPALPPAQQQEVRRLEAGGSAAPAAQAGEESQKQDGGGGDASATGVLPAAEAAAAATHDASATAAGGMHGAHTVEAAPANDDDAASCSLDGGSDGAASEADSIDLEDLYALD</sequence>
<evidence type="ECO:0000313" key="6">
    <source>
        <dbReference type="Proteomes" id="UP000239649"/>
    </source>
</evidence>
<feature type="region of interest" description="Disordered" evidence="4">
    <location>
        <begin position="521"/>
        <end position="575"/>
    </location>
</feature>
<organism evidence="5 6">
    <name type="scientific">Micractinium conductrix</name>
    <dbReference type="NCBI Taxonomy" id="554055"/>
    <lineage>
        <taxon>Eukaryota</taxon>
        <taxon>Viridiplantae</taxon>
        <taxon>Chlorophyta</taxon>
        <taxon>core chlorophytes</taxon>
        <taxon>Trebouxiophyceae</taxon>
        <taxon>Chlorellales</taxon>
        <taxon>Chlorellaceae</taxon>
        <taxon>Chlorella clade</taxon>
        <taxon>Micractinium</taxon>
    </lineage>
</organism>
<gene>
    <name evidence="5" type="ORF">C2E20_5755</name>
</gene>
<dbReference type="Gene3D" id="1.25.40.10">
    <property type="entry name" value="Tetratricopeptide repeat domain"/>
    <property type="match status" value="2"/>
</dbReference>
<feature type="compositionally biased region" description="Acidic residues" evidence="4">
    <location>
        <begin position="564"/>
        <end position="575"/>
    </location>
</feature>
<protein>
    <submittedName>
        <fullName evidence="5">Tetratricopeptide repeat</fullName>
    </submittedName>
</protein>
<dbReference type="SMART" id="SM00028">
    <property type="entry name" value="TPR"/>
    <property type="match status" value="5"/>
</dbReference>
<evidence type="ECO:0000256" key="3">
    <source>
        <dbReference type="PROSITE-ProRule" id="PRU00339"/>
    </source>
</evidence>
<dbReference type="STRING" id="554055.A0A2P6V9Z4"/>
<feature type="compositionally biased region" description="Low complexity" evidence="4">
    <location>
        <begin position="521"/>
        <end position="536"/>
    </location>
</feature>
<feature type="compositionally biased region" description="Low complexity" evidence="4">
    <location>
        <begin position="480"/>
        <end position="492"/>
    </location>
</feature>
<dbReference type="Proteomes" id="UP000239649">
    <property type="component" value="Unassembled WGS sequence"/>
</dbReference>
<feature type="region of interest" description="Disordered" evidence="4">
    <location>
        <begin position="474"/>
        <end position="507"/>
    </location>
</feature>
<name>A0A2P6V9Z4_9CHLO</name>
<evidence type="ECO:0000256" key="1">
    <source>
        <dbReference type="ARBA" id="ARBA00022737"/>
    </source>
</evidence>
<dbReference type="PANTHER" id="PTHR22904:SF523">
    <property type="entry name" value="STRESS-INDUCED-PHOSPHOPROTEIN 1"/>
    <property type="match status" value="1"/>
</dbReference>
<accession>A0A2P6V9Z4</accession>
<dbReference type="InterPro" id="IPR019734">
    <property type="entry name" value="TPR_rpt"/>
</dbReference>
<keyword evidence="6" id="KW-1185">Reference proteome</keyword>
<evidence type="ECO:0000256" key="2">
    <source>
        <dbReference type="ARBA" id="ARBA00022803"/>
    </source>
</evidence>
<evidence type="ECO:0000256" key="4">
    <source>
        <dbReference type="SAM" id="MobiDB-lite"/>
    </source>
</evidence>
<keyword evidence="1" id="KW-0677">Repeat</keyword>
<dbReference type="OrthoDB" id="629492at2759"/>
<dbReference type="InterPro" id="IPR011990">
    <property type="entry name" value="TPR-like_helical_dom_sf"/>
</dbReference>
<evidence type="ECO:0000313" key="5">
    <source>
        <dbReference type="EMBL" id="PSC70912.1"/>
    </source>
</evidence>
<dbReference type="SUPFAM" id="SSF48452">
    <property type="entry name" value="TPR-like"/>
    <property type="match status" value="2"/>
</dbReference>
<dbReference type="EMBL" id="LHPF02000017">
    <property type="protein sequence ID" value="PSC70912.1"/>
    <property type="molecule type" value="Genomic_DNA"/>
</dbReference>
<comment type="caution">
    <text evidence="5">The sequence shown here is derived from an EMBL/GenBank/DDBJ whole genome shotgun (WGS) entry which is preliminary data.</text>
</comment>
<dbReference type="GO" id="GO:0051879">
    <property type="term" value="F:Hsp90 protein binding"/>
    <property type="evidence" value="ECO:0007669"/>
    <property type="project" value="TreeGrafter"/>
</dbReference>